<dbReference type="SUPFAM" id="SSF48452">
    <property type="entry name" value="TPR-like"/>
    <property type="match status" value="3"/>
</dbReference>
<feature type="region of interest" description="Disordered" evidence="2">
    <location>
        <begin position="65"/>
        <end position="126"/>
    </location>
</feature>
<feature type="compositionally biased region" description="Low complexity" evidence="2">
    <location>
        <begin position="724"/>
        <end position="743"/>
    </location>
</feature>
<comment type="caution">
    <text evidence="3">The sequence shown here is derived from an EMBL/GenBank/DDBJ whole genome shotgun (WGS) entry which is preliminary data.</text>
</comment>
<dbReference type="Proteomes" id="UP001642520">
    <property type="component" value="Unassembled WGS sequence"/>
</dbReference>
<sequence length="828" mass="93002">MMLTMANVVQVDDDIYDGYNDYPSIYSIKDLEQDELFQEALSTSYGKRSIFTPKIPGTAMRLGTSTGFHRSGTSIPLRPTTSGLRPMTAVRGAGYTSNNRQPFDPLNMSSTTKGPAPPLETGKEDTPEEKIKVAEKKIMELIESSVQAAYENNMRVALERAREASSREKALIRLQEQAGLSDNHNVDLTFAVIFNLAIQYTNNNMLTEAIATYQAITRNRMFSNSARLKVNMGNIYVKMGQLSQAIKMYRMAFDQAPAAHKDLRIKIMHNIGMLFVQMGRLEEAANSFEWVMKERAEFKAGLHTVLCHFALSHRDKMKRAFLELLEVQLNIDQEDRYNISTDDVASNILNEILKSDDLSKLEKELKSEAEKTILCAAKLIAPVIEDTLTAGFAWCVDTIKSSAYGPLAADLEISKAMVFLHNRETQLAIDTLKMFENRESKANSSAATMLSFIYFLQGDYDQAERCGEIARNADNYNAAAYVNLSACAMKKGDLNIARELLLCALDTDASHVQALYNLGLVYKKQNMYEEALECFWKVRNIVSHDPQTLYQIGHLYQLMSDTDQAAEWYNQLLGIIPCDPGVLQKLGEMYDATGDKQQAHQFYSDSYRFFPANFEVIDWLGSYFVSMQIAEKALIYFKKAVELAPDEPRWRLLVAACLRRTGQFHKALLEYQDIHNKFPDNIECLKFLVRLCSDLGLKEAQLYAAELKRAEKAKELKDRQGSARPGSRRSNSGTSSRTGSGMSVLSDHRSSPTFGRRENQGLSSAGITRTNRVSTSENIAEVATDMNDQSGTHYVDLIGPLPIRPMTSAGKRDDDFGDEELGDDLLPE</sequence>
<feature type="compositionally biased region" description="Polar residues" evidence="2">
    <location>
        <begin position="65"/>
        <end position="83"/>
    </location>
</feature>
<dbReference type="Gene3D" id="1.25.40.10">
    <property type="entry name" value="Tetratricopeptide repeat domain"/>
    <property type="match status" value="3"/>
</dbReference>
<dbReference type="PROSITE" id="PS50005">
    <property type="entry name" value="TPR"/>
    <property type="match status" value="5"/>
</dbReference>
<evidence type="ECO:0000256" key="2">
    <source>
        <dbReference type="SAM" id="MobiDB-lite"/>
    </source>
</evidence>
<feature type="repeat" description="TPR" evidence="1">
    <location>
        <begin position="546"/>
        <end position="579"/>
    </location>
</feature>
<feature type="compositionally biased region" description="Basic and acidic residues" evidence="2">
    <location>
        <begin position="746"/>
        <end position="759"/>
    </location>
</feature>
<dbReference type="PANTHER" id="PTHR44117:SF1">
    <property type="entry name" value="INTRAFLAGELLAR TRANSPORT PROTEIN 88 HOMOLOG"/>
    <property type="match status" value="1"/>
</dbReference>
<organism evidence="3 4">
    <name type="scientific">Xylocopa violacea</name>
    <name type="common">Violet carpenter bee</name>
    <name type="synonym">Apis violacea</name>
    <dbReference type="NCBI Taxonomy" id="135666"/>
    <lineage>
        <taxon>Eukaryota</taxon>
        <taxon>Metazoa</taxon>
        <taxon>Ecdysozoa</taxon>
        <taxon>Arthropoda</taxon>
        <taxon>Hexapoda</taxon>
        <taxon>Insecta</taxon>
        <taxon>Pterygota</taxon>
        <taxon>Neoptera</taxon>
        <taxon>Endopterygota</taxon>
        <taxon>Hymenoptera</taxon>
        <taxon>Apocrita</taxon>
        <taxon>Aculeata</taxon>
        <taxon>Apoidea</taxon>
        <taxon>Anthophila</taxon>
        <taxon>Apidae</taxon>
        <taxon>Xylocopa</taxon>
        <taxon>Xylocopa</taxon>
    </lineage>
</organism>
<proteinExistence type="predicted"/>
<reference evidence="3 4" key="1">
    <citation type="submission" date="2024-08" db="EMBL/GenBank/DDBJ databases">
        <authorList>
            <person name="Will J Nash"/>
            <person name="Angela Man"/>
            <person name="Seanna McTaggart"/>
            <person name="Kendall Baker"/>
            <person name="Tom Barker"/>
            <person name="Leah Catchpole"/>
            <person name="Alex Durrant"/>
            <person name="Karim Gharbi"/>
            <person name="Naomi Irish"/>
            <person name="Gemy Kaithakottil"/>
            <person name="Debby Ku"/>
            <person name="Aaliyah Providence"/>
            <person name="Felix Shaw"/>
            <person name="David Swarbreck"/>
            <person name="Chris Watkins"/>
            <person name="Ann M. McCartney"/>
            <person name="Giulio Formenti"/>
            <person name="Alice Mouton"/>
            <person name="Noel Vella"/>
            <person name="Bjorn M von Reumont"/>
            <person name="Adriana Vella"/>
            <person name="Wilfried Haerty"/>
        </authorList>
    </citation>
    <scope>NUCLEOTIDE SEQUENCE [LARGE SCALE GENOMIC DNA]</scope>
</reference>
<protein>
    <recommendedName>
        <fullName evidence="5">Intraflagellar transport protein 88 homolog</fullName>
    </recommendedName>
</protein>
<evidence type="ECO:0000313" key="4">
    <source>
        <dbReference type="Proteomes" id="UP001642520"/>
    </source>
</evidence>
<keyword evidence="1" id="KW-0802">TPR repeat</keyword>
<dbReference type="InterPro" id="IPR019734">
    <property type="entry name" value="TPR_rpt"/>
</dbReference>
<name>A0ABP1N042_XYLVO</name>
<feature type="repeat" description="TPR" evidence="1">
    <location>
        <begin position="226"/>
        <end position="259"/>
    </location>
</feature>
<dbReference type="EMBL" id="CAXAJV020001281">
    <property type="protein sequence ID" value="CAL7934330.1"/>
    <property type="molecule type" value="Genomic_DNA"/>
</dbReference>
<feature type="region of interest" description="Disordered" evidence="2">
    <location>
        <begin position="805"/>
        <end position="828"/>
    </location>
</feature>
<evidence type="ECO:0008006" key="5">
    <source>
        <dbReference type="Google" id="ProtNLM"/>
    </source>
</evidence>
<dbReference type="Pfam" id="PF00515">
    <property type="entry name" value="TPR_1"/>
    <property type="match status" value="1"/>
</dbReference>
<feature type="repeat" description="TPR" evidence="1">
    <location>
        <begin position="512"/>
        <end position="545"/>
    </location>
</feature>
<accession>A0ABP1N042</accession>
<dbReference type="InterPro" id="IPR011990">
    <property type="entry name" value="TPR-like_helical_dom_sf"/>
</dbReference>
<dbReference type="Pfam" id="PF13424">
    <property type="entry name" value="TPR_12"/>
    <property type="match status" value="1"/>
</dbReference>
<keyword evidence="4" id="KW-1185">Reference proteome</keyword>
<dbReference type="SMART" id="SM00028">
    <property type="entry name" value="TPR"/>
    <property type="match status" value="10"/>
</dbReference>
<dbReference type="Pfam" id="PF13181">
    <property type="entry name" value="TPR_8"/>
    <property type="match status" value="1"/>
</dbReference>
<feature type="repeat" description="TPR" evidence="1">
    <location>
        <begin position="614"/>
        <end position="647"/>
    </location>
</feature>
<gene>
    <name evidence="3" type="ORF">XYLVIOL_LOCUS962</name>
</gene>
<dbReference type="PANTHER" id="PTHR44117">
    <property type="entry name" value="INTRAFLAGELLAR TRANSPORT PROTEIN 88 HOMOLOG"/>
    <property type="match status" value="1"/>
</dbReference>
<feature type="compositionally biased region" description="Polar residues" evidence="2">
    <location>
        <begin position="760"/>
        <end position="773"/>
    </location>
</feature>
<feature type="compositionally biased region" description="Acidic residues" evidence="2">
    <location>
        <begin position="815"/>
        <end position="828"/>
    </location>
</feature>
<feature type="repeat" description="TPR" evidence="1">
    <location>
        <begin position="580"/>
        <end position="613"/>
    </location>
</feature>
<evidence type="ECO:0000313" key="3">
    <source>
        <dbReference type="EMBL" id="CAL7934330.1"/>
    </source>
</evidence>
<feature type="region of interest" description="Disordered" evidence="2">
    <location>
        <begin position="714"/>
        <end position="773"/>
    </location>
</feature>
<evidence type="ECO:0000256" key="1">
    <source>
        <dbReference type="PROSITE-ProRule" id="PRU00339"/>
    </source>
</evidence>
<feature type="compositionally biased region" description="Polar residues" evidence="2">
    <location>
        <begin position="95"/>
        <end position="113"/>
    </location>
</feature>